<reference evidence="1 2" key="1">
    <citation type="journal article" date="2016" name="Front. Microbiol.">
        <title>High-Level Heat Resistance of Spores of Bacillus amyloliquefaciens and Bacillus licheniformis Results from the Presence of a spoVA Operon in a Tn1546 Transposon.</title>
        <authorList>
            <person name="Berendsen E.M."/>
            <person name="Koning R.A."/>
            <person name="Boekhorst J."/>
            <person name="de Jong A."/>
            <person name="Kuipers O.P."/>
            <person name="Wells-Bennik M.H."/>
        </authorList>
    </citation>
    <scope>NUCLEOTIDE SEQUENCE [LARGE SCALE GENOMIC DNA]</scope>
    <source>
        <strain evidence="1 2">B4121</strain>
    </source>
</reference>
<dbReference type="AlphaFoldDB" id="A0A7Z1B4R7"/>
<proteinExistence type="predicted"/>
<gene>
    <name evidence="1" type="ORF">B4121_1245</name>
</gene>
<sequence length="54" mass="6265">MKAFHKNNIACLRKSVNNYFTDYSKIFYEKGAAYEQPAPFLIGAFPDHQFCTDI</sequence>
<name>A0A7Z1B4R7_9BACI</name>
<evidence type="ECO:0000313" key="1">
    <source>
        <dbReference type="EMBL" id="OLF95683.1"/>
    </source>
</evidence>
<organism evidence="1 2">
    <name type="scientific">Bacillus paralicheniformis</name>
    <dbReference type="NCBI Taxonomy" id="1648923"/>
    <lineage>
        <taxon>Bacteria</taxon>
        <taxon>Bacillati</taxon>
        <taxon>Bacillota</taxon>
        <taxon>Bacilli</taxon>
        <taxon>Bacillales</taxon>
        <taxon>Bacillaceae</taxon>
        <taxon>Bacillus</taxon>
    </lineage>
</organism>
<dbReference type="Proteomes" id="UP000185604">
    <property type="component" value="Unassembled WGS sequence"/>
</dbReference>
<comment type="caution">
    <text evidence="1">The sequence shown here is derived from an EMBL/GenBank/DDBJ whole genome shotgun (WGS) entry which is preliminary data.</text>
</comment>
<protein>
    <submittedName>
        <fullName evidence="1">Uncharacterized protein</fullName>
    </submittedName>
</protein>
<dbReference type="EMBL" id="LKPO01000008">
    <property type="protein sequence ID" value="OLF95683.1"/>
    <property type="molecule type" value="Genomic_DNA"/>
</dbReference>
<evidence type="ECO:0000313" key="2">
    <source>
        <dbReference type="Proteomes" id="UP000185604"/>
    </source>
</evidence>
<accession>A0A7Z1B4R7</accession>